<evidence type="ECO:0000256" key="14">
    <source>
        <dbReference type="ARBA" id="ARBA00022723"/>
    </source>
</evidence>
<comment type="cofactor">
    <cofactor evidence="2 20">
        <name>Zn(2+)</name>
        <dbReference type="ChEBI" id="CHEBI:29105"/>
    </cofactor>
</comment>
<keyword evidence="12 20" id="KW-0808">Transferase</keyword>
<evidence type="ECO:0000256" key="15">
    <source>
        <dbReference type="ARBA" id="ARBA00022833"/>
    </source>
</evidence>
<evidence type="ECO:0000256" key="8">
    <source>
        <dbReference type="ARBA" id="ARBA00013998"/>
    </source>
</evidence>
<evidence type="ECO:0000313" key="26">
    <source>
        <dbReference type="EMBL" id="SMP41588.1"/>
    </source>
</evidence>
<feature type="domain" description="Hcy-binding" evidence="22">
    <location>
        <begin position="3"/>
        <end position="287"/>
    </location>
</feature>
<dbReference type="Gene3D" id="3.20.20.330">
    <property type="entry name" value="Homocysteine-binding-like domain"/>
    <property type="match status" value="1"/>
</dbReference>
<keyword evidence="16" id="KW-0486">Methionine biosynthesis</keyword>
<evidence type="ECO:0000256" key="5">
    <source>
        <dbReference type="ARBA" id="ARBA00010398"/>
    </source>
</evidence>
<keyword evidence="13" id="KW-0949">S-adenosyl-L-methionine</keyword>
<evidence type="ECO:0000256" key="12">
    <source>
        <dbReference type="ARBA" id="ARBA00022679"/>
    </source>
</evidence>
<dbReference type="Gene3D" id="3.40.50.280">
    <property type="entry name" value="Cobalamin-binding domain"/>
    <property type="match status" value="1"/>
</dbReference>
<dbReference type="Pfam" id="PF02310">
    <property type="entry name" value="B12-binding"/>
    <property type="match status" value="1"/>
</dbReference>
<evidence type="ECO:0000256" key="1">
    <source>
        <dbReference type="ARBA" id="ARBA00001700"/>
    </source>
</evidence>
<comment type="cofactor">
    <cofactor evidence="3">
        <name>methylcob(III)alamin</name>
        <dbReference type="ChEBI" id="CHEBI:28115"/>
    </cofactor>
</comment>
<evidence type="ECO:0000313" key="27">
    <source>
        <dbReference type="Proteomes" id="UP001158066"/>
    </source>
</evidence>
<dbReference type="CDD" id="cd02070">
    <property type="entry name" value="corrinoid_protein_B12-BD"/>
    <property type="match status" value="1"/>
</dbReference>
<dbReference type="GO" id="GO:0032259">
    <property type="term" value="P:methylation"/>
    <property type="evidence" value="ECO:0007669"/>
    <property type="project" value="UniProtKB-KW"/>
</dbReference>
<dbReference type="InterPro" id="IPR036594">
    <property type="entry name" value="Meth_synthase_dom"/>
</dbReference>
<feature type="compositionally biased region" description="Polar residues" evidence="21">
    <location>
        <begin position="582"/>
        <end position="594"/>
    </location>
</feature>
<dbReference type="InterPro" id="IPR003726">
    <property type="entry name" value="HCY_dom"/>
</dbReference>
<accession>A0AA46AHQ8</accession>
<dbReference type="PROSITE" id="PS50970">
    <property type="entry name" value="HCY"/>
    <property type="match status" value="1"/>
</dbReference>
<evidence type="ECO:0000259" key="23">
    <source>
        <dbReference type="PROSITE" id="PS50972"/>
    </source>
</evidence>
<feature type="binding site" evidence="20">
    <location>
        <position position="272"/>
    </location>
    <ligand>
        <name>Zn(2+)</name>
        <dbReference type="ChEBI" id="CHEBI:29105"/>
    </ligand>
</feature>
<dbReference type="InterPro" id="IPR017215">
    <property type="entry name" value="MetH_bac"/>
</dbReference>
<keyword evidence="27" id="KW-1185">Reference proteome</keyword>
<dbReference type="Pfam" id="PF02574">
    <property type="entry name" value="S-methyl_trans"/>
    <property type="match status" value="1"/>
</dbReference>
<comment type="similarity">
    <text evidence="6">Belongs to the methylamine corrinoid protein family.</text>
</comment>
<dbReference type="EC" id="2.1.1.13" evidence="7"/>
<feature type="domain" description="B12-binding N-terminal" evidence="25">
    <location>
        <begin position="610"/>
        <end position="704"/>
    </location>
</feature>
<comment type="similarity">
    <text evidence="5">Belongs to the vitamin-B12 dependent methionine synthase family.</text>
</comment>
<evidence type="ECO:0000256" key="20">
    <source>
        <dbReference type="PROSITE-ProRule" id="PRU00333"/>
    </source>
</evidence>
<evidence type="ECO:0000256" key="4">
    <source>
        <dbReference type="ARBA" id="ARBA00005178"/>
    </source>
</evidence>
<comment type="caution">
    <text evidence="26">The sequence shown here is derived from an EMBL/GenBank/DDBJ whole genome shotgun (WGS) entry which is preliminary data.</text>
</comment>
<dbReference type="InterPro" id="IPR011005">
    <property type="entry name" value="Dihydropteroate_synth-like_sf"/>
</dbReference>
<evidence type="ECO:0000259" key="22">
    <source>
        <dbReference type="PROSITE" id="PS50970"/>
    </source>
</evidence>
<evidence type="ECO:0000256" key="3">
    <source>
        <dbReference type="ARBA" id="ARBA00001956"/>
    </source>
</evidence>
<feature type="binding site" evidence="20">
    <location>
        <position position="273"/>
    </location>
    <ligand>
        <name>Zn(2+)</name>
        <dbReference type="ChEBI" id="CHEBI:29105"/>
    </ligand>
</feature>
<evidence type="ECO:0000259" key="25">
    <source>
        <dbReference type="PROSITE" id="PS51337"/>
    </source>
</evidence>
<dbReference type="Pfam" id="PF02607">
    <property type="entry name" value="B12-binding_2"/>
    <property type="match status" value="1"/>
</dbReference>
<evidence type="ECO:0000256" key="7">
    <source>
        <dbReference type="ARBA" id="ARBA00012032"/>
    </source>
</evidence>
<comment type="pathway">
    <text evidence="4">Amino-acid biosynthesis; L-methionine biosynthesis via de novo pathway; L-methionine from L-homocysteine (MetH route): step 1/1.</text>
</comment>
<keyword evidence="17" id="KW-0170">Cobalt</keyword>
<dbReference type="SUPFAM" id="SSF82282">
    <property type="entry name" value="Homocysteine S-methyltransferase"/>
    <property type="match status" value="1"/>
</dbReference>
<dbReference type="InterPro" id="IPR000489">
    <property type="entry name" value="Pterin-binding_dom"/>
</dbReference>
<keyword evidence="9 20" id="KW-0489">Methyltransferase</keyword>
<dbReference type="PIRSF" id="PIRSF037472">
    <property type="entry name" value="DHPS_mtfrase"/>
    <property type="match status" value="1"/>
</dbReference>
<evidence type="ECO:0000256" key="21">
    <source>
        <dbReference type="SAM" id="MobiDB-lite"/>
    </source>
</evidence>
<keyword evidence="15 20" id="KW-0862">Zinc</keyword>
<keyword evidence="10" id="KW-0028">Amino-acid biosynthesis</keyword>
<dbReference type="PROSITE" id="PS50972">
    <property type="entry name" value="PTERIN_BINDING"/>
    <property type="match status" value="1"/>
</dbReference>
<dbReference type="EMBL" id="FXUF01000001">
    <property type="protein sequence ID" value="SMP41588.1"/>
    <property type="molecule type" value="Genomic_DNA"/>
</dbReference>
<keyword evidence="14 20" id="KW-0479">Metal-binding</keyword>
<feature type="binding site" evidence="20">
    <location>
        <position position="207"/>
    </location>
    <ligand>
        <name>Zn(2+)</name>
        <dbReference type="ChEBI" id="CHEBI:29105"/>
    </ligand>
</feature>
<dbReference type="InterPro" id="IPR050554">
    <property type="entry name" value="Met_Synthase/Corrinoid"/>
</dbReference>
<evidence type="ECO:0000256" key="2">
    <source>
        <dbReference type="ARBA" id="ARBA00001947"/>
    </source>
</evidence>
<name>A0AA46AHQ8_9CLOT</name>
<dbReference type="PANTHER" id="PTHR45833">
    <property type="entry name" value="METHIONINE SYNTHASE"/>
    <property type="match status" value="1"/>
</dbReference>
<feature type="domain" description="Pterin-binding" evidence="23">
    <location>
        <begin position="318"/>
        <end position="570"/>
    </location>
</feature>
<dbReference type="Pfam" id="PF00809">
    <property type="entry name" value="Pterin_bind"/>
    <property type="match status" value="1"/>
</dbReference>
<dbReference type="SMART" id="SM01018">
    <property type="entry name" value="B12-binding_2"/>
    <property type="match status" value="1"/>
</dbReference>
<evidence type="ECO:0000259" key="24">
    <source>
        <dbReference type="PROSITE" id="PS51332"/>
    </source>
</evidence>
<dbReference type="InterPro" id="IPR006158">
    <property type="entry name" value="Cobalamin-bd"/>
</dbReference>
<dbReference type="SUPFAM" id="SSF47644">
    <property type="entry name" value="Methionine synthase domain"/>
    <property type="match status" value="1"/>
</dbReference>
<evidence type="ECO:0000256" key="9">
    <source>
        <dbReference type="ARBA" id="ARBA00022603"/>
    </source>
</evidence>
<comment type="catalytic activity">
    <reaction evidence="1">
        <text>(6S)-5-methyl-5,6,7,8-tetrahydrofolate + L-homocysteine = (6S)-5,6,7,8-tetrahydrofolate + L-methionine</text>
        <dbReference type="Rhea" id="RHEA:11172"/>
        <dbReference type="ChEBI" id="CHEBI:18608"/>
        <dbReference type="ChEBI" id="CHEBI:57453"/>
        <dbReference type="ChEBI" id="CHEBI:57844"/>
        <dbReference type="ChEBI" id="CHEBI:58199"/>
        <dbReference type="EC" id="2.1.1.13"/>
    </reaction>
</comment>
<evidence type="ECO:0000256" key="10">
    <source>
        <dbReference type="ARBA" id="ARBA00022605"/>
    </source>
</evidence>
<proteinExistence type="inferred from homology"/>
<dbReference type="SUPFAM" id="SSF51717">
    <property type="entry name" value="Dihydropteroate synthetase-like"/>
    <property type="match status" value="1"/>
</dbReference>
<reference evidence="26" key="1">
    <citation type="submission" date="2017-05" db="EMBL/GenBank/DDBJ databases">
        <authorList>
            <person name="Varghese N."/>
            <person name="Submissions S."/>
        </authorList>
    </citation>
    <scope>NUCLEOTIDE SEQUENCE</scope>
    <source>
        <strain evidence="26">Su22</strain>
    </source>
</reference>
<protein>
    <recommendedName>
        <fullName evidence="8">Methionine synthase</fullName>
        <ecNumber evidence="7">2.1.1.13</ecNumber>
    </recommendedName>
    <alternativeName>
        <fullName evidence="19">5-methyltetrahydrofolate--homocysteine methyltransferase</fullName>
    </alternativeName>
</protein>
<evidence type="ECO:0000256" key="11">
    <source>
        <dbReference type="ARBA" id="ARBA00022628"/>
    </source>
</evidence>
<keyword evidence="11" id="KW-0846">Cobalamin</keyword>
<dbReference type="GO" id="GO:0046653">
    <property type="term" value="P:tetrahydrofolate metabolic process"/>
    <property type="evidence" value="ECO:0007669"/>
    <property type="project" value="TreeGrafter"/>
</dbReference>
<sequence length="823" mass="86972">MTREQLANRLKNGILLGDGAMGTMLGDALADAQCPEALNVHMPEKVKAVHEAYVAAGSGMIQTNTFGGNPLKLKAYGLEASLEKINEAAVRLAREAAGEQRLVAGGIGPTGKLLAPMGELSFDDAVACFYEQACVLAAAGCDLFLIETMSDIQEARAAVIGAKKAANLPVICTMTFDANARTLTGSDPEQAATVLEALGVSVLGANCGIGPEVMVEIIHRMRRVTSLPLMAQANAGLPVLRGGQTFFEMTPDKMAAFINGMVDAGANVIGGCCGTTPDHLAAFGAITRTLKPVQVFERGITKLAGTQVTVMAGPGHPTPMIGENINPTARKVIKEAYLSEIYDPIVEEALRQQEAGASVIDVNAGVPGIQQVSVMPRILQRIQQTIPLPLSIDATDPEVTEAGLKVIRGKALINSANGETALLEKMVDLAVAYGAALLCLTLDEKGIPEKAEGRLAVARQMVDTALKRGMRREDILIDPLTLTAGAQQDLVMETLRALRMIREELGVKTILGVSNISHGLPARKPVNAAFLAMALEAGLDIPIINPREPLYRQTVAAADVLTGRDQKARRYIKMAATAESQPGYQTQTTASTGKSDTEKIPKSGTFVSDSPTAKETQTPAHRLHQKIVQGDAEGILPLVEALLTEGWNGLKIIEEVISPALGKVGDWYEDGTYFLPQLLMAAEATQEAFAAIKKALPGSDETSRGTIVMATVKGDIHDIGKNIVSVMMENHGFRVVDLGRDVPAETIVEAAQREGAHLIGLSALMTTTMQQMERVAELLKAAGMTTPLMVGGAVLTPGYAQSIGAVYAPDAVQAVKAAKRLLG</sequence>
<evidence type="ECO:0000256" key="19">
    <source>
        <dbReference type="ARBA" id="ARBA00031040"/>
    </source>
</evidence>
<feature type="domain" description="B12-binding" evidence="24">
    <location>
        <begin position="704"/>
        <end position="823"/>
    </location>
</feature>
<evidence type="ECO:0000256" key="16">
    <source>
        <dbReference type="ARBA" id="ARBA00023167"/>
    </source>
</evidence>
<dbReference type="Gene3D" id="3.20.20.20">
    <property type="entry name" value="Dihydropteroate synthase-like"/>
    <property type="match status" value="1"/>
</dbReference>
<dbReference type="InterPro" id="IPR036589">
    <property type="entry name" value="HCY_dom_sf"/>
</dbReference>
<dbReference type="RefSeq" id="WP_283407866.1">
    <property type="nucleotide sequence ID" value="NZ_FXUF01000001.1"/>
</dbReference>
<dbReference type="SUPFAM" id="SSF52242">
    <property type="entry name" value="Cobalamin (vitamin B12)-binding domain"/>
    <property type="match status" value="1"/>
</dbReference>
<dbReference type="InterPro" id="IPR003759">
    <property type="entry name" value="Cbl-bd_cap"/>
</dbReference>
<dbReference type="PROSITE" id="PS51337">
    <property type="entry name" value="B12_BINDING_NTER"/>
    <property type="match status" value="1"/>
</dbReference>
<feature type="compositionally biased region" description="Polar residues" evidence="21">
    <location>
        <begin position="605"/>
        <end position="619"/>
    </location>
</feature>
<feature type="region of interest" description="Disordered" evidence="21">
    <location>
        <begin position="582"/>
        <end position="620"/>
    </location>
</feature>
<dbReference type="GO" id="GO:0005829">
    <property type="term" value="C:cytosol"/>
    <property type="evidence" value="ECO:0007669"/>
    <property type="project" value="TreeGrafter"/>
</dbReference>
<evidence type="ECO:0000256" key="18">
    <source>
        <dbReference type="ARBA" id="ARBA00025552"/>
    </source>
</evidence>
<dbReference type="GO" id="GO:0050667">
    <property type="term" value="P:homocysteine metabolic process"/>
    <property type="evidence" value="ECO:0007669"/>
    <property type="project" value="TreeGrafter"/>
</dbReference>
<dbReference type="PANTHER" id="PTHR45833:SF1">
    <property type="entry name" value="METHIONINE SYNTHASE"/>
    <property type="match status" value="1"/>
</dbReference>
<dbReference type="PROSITE" id="PS51332">
    <property type="entry name" value="B12_BINDING"/>
    <property type="match status" value="1"/>
</dbReference>
<dbReference type="GO" id="GO:0031419">
    <property type="term" value="F:cobalamin binding"/>
    <property type="evidence" value="ECO:0007669"/>
    <property type="project" value="UniProtKB-KW"/>
</dbReference>
<dbReference type="InterPro" id="IPR036724">
    <property type="entry name" value="Cobalamin-bd_sf"/>
</dbReference>
<dbReference type="Gene3D" id="1.10.1240.10">
    <property type="entry name" value="Methionine synthase domain"/>
    <property type="match status" value="1"/>
</dbReference>
<gene>
    <name evidence="26" type="ORF">SAMN06296020_101530</name>
</gene>
<organism evidence="26 27">
    <name type="scientific">Anoxynatronum buryatiense</name>
    <dbReference type="NCBI Taxonomy" id="489973"/>
    <lineage>
        <taxon>Bacteria</taxon>
        <taxon>Bacillati</taxon>
        <taxon>Bacillota</taxon>
        <taxon>Clostridia</taxon>
        <taxon>Eubacteriales</taxon>
        <taxon>Clostridiaceae</taxon>
        <taxon>Anoxynatronum</taxon>
    </lineage>
</organism>
<dbReference type="GO" id="GO:0008705">
    <property type="term" value="F:methionine synthase activity"/>
    <property type="evidence" value="ECO:0007669"/>
    <property type="project" value="UniProtKB-EC"/>
</dbReference>
<evidence type="ECO:0000256" key="13">
    <source>
        <dbReference type="ARBA" id="ARBA00022691"/>
    </source>
</evidence>
<dbReference type="GO" id="GO:0046872">
    <property type="term" value="F:metal ion binding"/>
    <property type="evidence" value="ECO:0007669"/>
    <property type="project" value="UniProtKB-KW"/>
</dbReference>
<evidence type="ECO:0000256" key="6">
    <source>
        <dbReference type="ARBA" id="ARBA00010854"/>
    </source>
</evidence>
<dbReference type="AlphaFoldDB" id="A0AA46AHQ8"/>
<evidence type="ECO:0000256" key="17">
    <source>
        <dbReference type="ARBA" id="ARBA00023285"/>
    </source>
</evidence>
<dbReference type="Proteomes" id="UP001158066">
    <property type="component" value="Unassembled WGS sequence"/>
</dbReference>
<dbReference type="FunFam" id="3.40.50.280:FF:000003">
    <property type="entry name" value="Dimethylamine methyltransferase corrinoid protein"/>
    <property type="match status" value="1"/>
</dbReference>
<comment type="function">
    <text evidence="18">Catalyzes the transfer of a methyl group from methyl-cobalamin to homocysteine, yielding enzyme-bound cob(I)alamin and methionine. Subsequently, remethylates the cofactor using methyltetrahydrofolate.</text>
</comment>